<gene>
    <name evidence="1" type="ORF">FSP39_001854</name>
</gene>
<dbReference type="AlphaFoldDB" id="A0AA88Y6Z7"/>
<evidence type="ECO:0000313" key="1">
    <source>
        <dbReference type="EMBL" id="KAK3096625.1"/>
    </source>
</evidence>
<accession>A0AA88Y6Z7</accession>
<comment type="caution">
    <text evidence="1">The sequence shown here is derived from an EMBL/GenBank/DDBJ whole genome shotgun (WGS) entry which is preliminary data.</text>
</comment>
<evidence type="ECO:0008006" key="3">
    <source>
        <dbReference type="Google" id="ProtNLM"/>
    </source>
</evidence>
<evidence type="ECO:0000313" key="2">
    <source>
        <dbReference type="Proteomes" id="UP001186944"/>
    </source>
</evidence>
<dbReference type="GO" id="GO:0017171">
    <property type="term" value="F:serine hydrolase activity"/>
    <property type="evidence" value="ECO:0007669"/>
    <property type="project" value="TreeGrafter"/>
</dbReference>
<proteinExistence type="predicted"/>
<dbReference type="PANTHER" id="PTHR20908:SF4">
    <property type="entry name" value="SI:DKEY-5I3.5"/>
    <property type="match status" value="1"/>
</dbReference>
<dbReference type="InterPro" id="IPR029058">
    <property type="entry name" value="AB_hydrolase_fold"/>
</dbReference>
<dbReference type="SUPFAM" id="SSF53474">
    <property type="entry name" value="alpha/beta-Hydrolases"/>
    <property type="match status" value="1"/>
</dbReference>
<protein>
    <recommendedName>
        <fullName evidence="3">Transmembrane protein 53</fullName>
    </recommendedName>
</protein>
<dbReference type="Pfam" id="PF05705">
    <property type="entry name" value="DUF829"/>
    <property type="match status" value="1"/>
</dbReference>
<reference evidence="1" key="1">
    <citation type="submission" date="2019-08" db="EMBL/GenBank/DDBJ databases">
        <title>The improved chromosome-level genome for the pearl oyster Pinctada fucata martensii using PacBio sequencing and Hi-C.</title>
        <authorList>
            <person name="Zheng Z."/>
        </authorList>
    </citation>
    <scope>NUCLEOTIDE SEQUENCE</scope>
    <source>
        <strain evidence="1">ZZ-2019</strain>
        <tissue evidence="1">Adductor muscle</tissue>
    </source>
</reference>
<keyword evidence="2" id="KW-1185">Reference proteome</keyword>
<dbReference type="PANTHER" id="PTHR20908">
    <property type="entry name" value="LD15586P"/>
    <property type="match status" value="1"/>
</dbReference>
<dbReference type="InterPro" id="IPR008547">
    <property type="entry name" value="DUF829_TMEM53"/>
</dbReference>
<organism evidence="1 2">
    <name type="scientific">Pinctada imbricata</name>
    <name type="common">Atlantic pearl-oyster</name>
    <name type="synonym">Pinctada martensii</name>
    <dbReference type="NCBI Taxonomy" id="66713"/>
    <lineage>
        <taxon>Eukaryota</taxon>
        <taxon>Metazoa</taxon>
        <taxon>Spiralia</taxon>
        <taxon>Lophotrochozoa</taxon>
        <taxon>Mollusca</taxon>
        <taxon>Bivalvia</taxon>
        <taxon>Autobranchia</taxon>
        <taxon>Pteriomorphia</taxon>
        <taxon>Pterioida</taxon>
        <taxon>Pterioidea</taxon>
        <taxon>Pteriidae</taxon>
        <taxon>Pinctada</taxon>
    </lineage>
</organism>
<dbReference type="Proteomes" id="UP001186944">
    <property type="component" value="Unassembled WGS sequence"/>
</dbReference>
<name>A0AA88Y6Z7_PINIB</name>
<sequence>MKPLPSKGITETTIRPYGFQLRVINSGNIKSKTLVIFFGWLYAPVKALEMYFSLYHMKGYDVLFIPGLLKHFAWPPYSMELAKHFLDYISNHSCDYEHYFIHGTSIGAYNYTSCLMLAGEEPNKFSDFFTKLRGIVFDSITCGSEQRMITGVSHGLTKNRFIRWLIPNTLSLYFALFPETTVKFFANGVQYFQEHPAKVPSLFYYSKNDPMCDAELLDELISKWNKNMPFPVMHKCWARSPHAGHFIKYKDEYLSYHDQFMKMCETSSKL</sequence>
<dbReference type="EMBL" id="VSWD01000007">
    <property type="protein sequence ID" value="KAK3096625.1"/>
    <property type="molecule type" value="Genomic_DNA"/>
</dbReference>